<dbReference type="Proteomes" id="UP000003959">
    <property type="component" value="Unassembled WGS sequence"/>
</dbReference>
<dbReference type="AlphaFoldDB" id="F4XLH5"/>
<comment type="subcellular location">
    <subcellularLocation>
        <location evidence="1">Endoplasmic reticulum</location>
    </subcellularLocation>
    <subcellularLocation>
        <location evidence="2">Membrane</location>
    </subcellularLocation>
</comment>
<evidence type="ECO:0000256" key="4">
    <source>
        <dbReference type="ARBA" id="ARBA00023136"/>
    </source>
</evidence>
<dbReference type="RefSeq" id="WP_008180052.1">
    <property type="nucleotide sequence ID" value="NZ_MKZR01000001.1"/>
</dbReference>
<accession>F4XLH5</accession>
<evidence type="ECO:0000313" key="5">
    <source>
        <dbReference type="EMBL" id="EGJ34587.1"/>
    </source>
</evidence>
<name>F4XLH5_9CYAN</name>
<dbReference type="GO" id="GO:0016020">
    <property type="term" value="C:membrane"/>
    <property type="evidence" value="ECO:0007669"/>
    <property type="project" value="UniProtKB-SubCell"/>
</dbReference>
<dbReference type="PANTHER" id="PTHR48182:SF2">
    <property type="entry name" value="PROTEIN SERAC1"/>
    <property type="match status" value="1"/>
</dbReference>
<dbReference type="HOGENOM" id="CLU_000288_182_1_3"/>
<dbReference type="eggNOG" id="COG1075">
    <property type="taxonomic scope" value="Bacteria"/>
</dbReference>
<evidence type="ECO:0000313" key="6">
    <source>
        <dbReference type="Proteomes" id="UP000003959"/>
    </source>
</evidence>
<gene>
    <name evidence="5" type="ORF">LYNGBM3L_14730</name>
</gene>
<reference evidence="5 6" key="1">
    <citation type="journal article" date="2011" name="Proc. Natl. Acad. Sci. U.S.A.">
        <title>Genomic insights into the physiology and ecology of the marine filamentous cyanobacterium Lyngbya majuscula.</title>
        <authorList>
            <person name="Jones A.C."/>
            <person name="Monroe E.A."/>
            <person name="Podell S."/>
            <person name="Hess W.R."/>
            <person name="Klages S."/>
            <person name="Esquenazi E."/>
            <person name="Niessen S."/>
            <person name="Hoover H."/>
            <person name="Rothmann M."/>
            <person name="Lasken R.S."/>
            <person name="Yates J.R.III."/>
            <person name="Reinhardt R."/>
            <person name="Kube M."/>
            <person name="Burkart M.D."/>
            <person name="Allen E.E."/>
            <person name="Dorrestein P.C."/>
            <person name="Gerwick W.H."/>
            <person name="Gerwick L."/>
        </authorList>
    </citation>
    <scope>NUCLEOTIDE SEQUENCE [LARGE SCALE GENOMIC DNA]</scope>
    <source>
        <strain evidence="5 6">3L</strain>
    </source>
</reference>
<dbReference type="OrthoDB" id="582340at2"/>
<keyword evidence="4" id="KW-0472">Membrane</keyword>
<evidence type="ECO:0008006" key="7">
    <source>
        <dbReference type="Google" id="ProtNLM"/>
    </source>
</evidence>
<dbReference type="SUPFAM" id="SSF53474">
    <property type="entry name" value="alpha/beta-Hydrolases"/>
    <property type="match status" value="1"/>
</dbReference>
<proteinExistence type="predicted"/>
<dbReference type="Gene3D" id="3.40.50.1820">
    <property type="entry name" value="alpha/beta hydrolase"/>
    <property type="match status" value="1"/>
</dbReference>
<organism evidence="5 6">
    <name type="scientific">Moorena producens 3L</name>
    <dbReference type="NCBI Taxonomy" id="489825"/>
    <lineage>
        <taxon>Bacteria</taxon>
        <taxon>Bacillati</taxon>
        <taxon>Cyanobacteriota</taxon>
        <taxon>Cyanophyceae</taxon>
        <taxon>Coleofasciculales</taxon>
        <taxon>Coleofasciculaceae</taxon>
        <taxon>Moorena</taxon>
    </lineage>
</organism>
<dbReference type="EMBL" id="GL890830">
    <property type="protein sequence ID" value="EGJ34587.1"/>
    <property type="molecule type" value="Genomic_DNA"/>
</dbReference>
<protein>
    <recommendedName>
        <fullName evidence="7">AB hydrolase-1 domain-containing protein</fullName>
    </recommendedName>
</protein>
<dbReference type="PANTHER" id="PTHR48182">
    <property type="entry name" value="PROTEIN SERAC1"/>
    <property type="match status" value="1"/>
</dbReference>
<keyword evidence="3" id="KW-0256">Endoplasmic reticulum</keyword>
<keyword evidence="6" id="KW-1185">Reference proteome</keyword>
<evidence type="ECO:0000256" key="1">
    <source>
        <dbReference type="ARBA" id="ARBA00004240"/>
    </source>
</evidence>
<sequence length="271" mass="30460">MKISSHQDSLPSADIVFVHGLGGDARSTWHPKEKRDDDDFWPVWLENDQLGLNIWSFGYNAEATNWKSNSSMPLFDQASNLLDWLDSCDLGKRPLVFITHSMGGLVVKEMLNSAQTFENQGILKQTKGIVFLATPHTGAHLAKLIDNIGAFAQTTVSVKELKAHHPQLRKLNEWYRENVRSLGIATKVYYETQPFKGILVVDEDSANPGIEKVKPVAIPKNHIDLSKPESQNSLVYRGVKKFIEECLKTTVRLKDDSNGTVYVGEIPIHEH</sequence>
<evidence type="ECO:0000256" key="2">
    <source>
        <dbReference type="ARBA" id="ARBA00004370"/>
    </source>
</evidence>
<dbReference type="InterPro" id="IPR029058">
    <property type="entry name" value="AB_hydrolase_fold"/>
</dbReference>
<dbReference type="InterPro" id="IPR052374">
    <property type="entry name" value="SERAC1"/>
</dbReference>
<evidence type="ECO:0000256" key="3">
    <source>
        <dbReference type="ARBA" id="ARBA00022824"/>
    </source>
</evidence>